<name>A0A5W3RSA9_SALET</name>
<proteinExistence type="predicted"/>
<feature type="region of interest" description="Disordered" evidence="1">
    <location>
        <begin position="1"/>
        <end position="24"/>
    </location>
</feature>
<evidence type="ECO:0000313" key="2">
    <source>
        <dbReference type="EMBL" id="EBU8204139.1"/>
    </source>
</evidence>
<evidence type="ECO:0008006" key="3">
    <source>
        <dbReference type="Google" id="ProtNLM"/>
    </source>
</evidence>
<organism evidence="2">
    <name type="scientific">Salmonella enterica subsp. enterica serovar Cardoner</name>
    <dbReference type="NCBI Taxonomy" id="2564309"/>
    <lineage>
        <taxon>Bacteria</taxon>
        <taxon>Pseudomonadati</taxon>
        <taxon>Pseudomonadota</taxon>
        <taxon>Gammaproteobacteria</taxon>
        <taxon>Enterobacterales</taxon>
        <taxon>Enterobacteriaceae</taxon>
        <taxon>Salmonella</taxon>
    </lineage>
</organism>
<evidence type="ECO:0000256" key="1">
    <source>
        <dbReference type="SAM" id="MobiDB-lite"/>
    </source>
</evidence>
<comment type="caution">
    <text evidence="2">The sequence shown here is derived from an EMBL/GenBank/DDBJ whole genome shotgun (WGS) entry which is preliminary data.</text>
</comment>
<sequence>MSDSKPHGLTGRRNAAKEKTASAQLQIRMHPDEKARFAALAESVGLSLSAWATDAMKEKAKNQT</sequence>
<reference evidence="2" key="1">
    <citation type="submission" date="2018-05" db="EMBL/GenBank/DDBJ databases">
        <authorList>
            <person name="Ashton P.M."/>
            <person name="Dallman T."/>
            <person name="Nair S."/>
            <person name="De Pinna E."/>
            <person name="Peters T."/>
            <person name="Grant K."/>
        </authorList>
    </citation>
    <scope>NUCLEOTIDE SEQUENCE</scope>
    <source>
        <strain evidence="2">374031</strain>
    </source>
</reference>
<gene>
    <name evidence="2" type="ORF">DLM21_07175</name>
</gene>
<accession>A0A5W3RSA9</accession>
<protein>
    <recommendedName>
        <fullName evidence="3">Toxin-antitoxin system HicB family antitoxin</fullName>
    </recommendedName>
</protein>
<dbReference type="EMBL" id="AAHDIR010000004">
    <property type="protein sequence ID" value="EBU8204139.1"/>
    <property type="molecule type" value="Genomic_DNA"/>
</dbReference>
<dbReference type="AlphaFoldDB" id="A0A5W3RSA9"/>